<dbReference type="RefSeq" id="WP_109660795.1">
    <property type="nucleotide sequence ID" value="NZ_QGEG01000001.1"/>
</dbReference>
<name>A0A316L5J9_9FLAO</name>
<gene>
    <name evidence="2" type="ORF">DKG77_05060</name>
</gene>
<dbReference type="Proteomes" id="UP000245762">
    <property type="component" value="Unassembled WGS sequence"/>
</dbReference>
<evidence type="ECO:0000256" key="1">
    <source>
        <dbReference type="SAM" id="MobiDB-lite"/>
    </source>
</evidence>
<evidence type="ECO:0000313" key="2">
    <source>
        <dbReference type="EMBL" id="PWL40195.1"/>
    </source>
</evidence>
<dbReference type="EMBL" id="QGEG01000001">
    <property type="protein sequence ID" value="PWL40195.1"/>
    <property type="molecule type" value="Genomic_DNA"/>
</dbReference>
<reference evidence="2 3" key="1">
    <citation type="submission" date="2018-05" db="EMBL/GenBank/DDBJ databases">
        <title>Complete genome sequence of Flagellimonas aquimarina ECD12 isolated from seaweed Ecklonia cava.</title>
        <authorList>
            <person name="Choi S."/>
            <person name="Seong C."/>
        </authorList>
    </citation>
    <scope>NUCLEOTIDE SEQUENCE [LARGE SCALE GENOMIC DNA]</scope>
    <source>
        <strain evidence="2 3">ECD12</strain>
    </source>
</reference>
<proteinExistence type="predicted"/>
<comment type="caution">
    <text evidence="2">The sequence shown here is derived from an EMBL/GenBank/DDBJ whole genome shotgun (WGS) entry which is preliminary data.</text>
</comment>
<dbReference type="OrthoDB" id="680899at2"/>
<evidence type="ECO:0000313" key="3">
    <source>
        <dbReference type="Proteomes" id="UP000245762"/>
    </source>
</evidence>
<keyword evidence="3" id="KW-1185">Reference proteome</keyword>
<protein>
    <submittedName>
        <fullName evidence="2">Uncharacterized protein</fullName>
    </submittedName>
</protein>
<dbReference type="AlphaFoldDB" id="A0A316L5J9"/>
<feature type="region of interest" description="Disordered" evidence="1">
    <location>
        <begin position="1"/>
        <end position="24"/>
    </location>
</feature>
<accession>A0A316L5J9</accession>
<feature type="compositionally biased region" description="Low complexity" evidence="1">
    <location>
        <begin position="11"/>
        <end position="22"/>
    </location>
</feature>
<sequence length="114" mass="12907">MKKLLRPFYRSNSQNKKSSNSQTDNVESFLLIEGNFAPADAAEVLLSLLNDKIKFHTVQLLNLKDTNKIDSLNSENRINYLKQAKGRMTEIILDAQSQGEQLKIHSTIEITKAS</sequence>
<organism evidence="2 3">
    <name type="scientific">Flagellimonas aquimarina</name>
    <dbReference type="NCBI Taxonomy" id="2201895"/>
    <lineage>
        <taxon>Bacteria</taxon>
        <taxon>Pseudomonadati</taxon>
        <taxon>Bacteroidota</taxon>
        <taxon>Flavobacteriia</taxon>
        <taxon>Flavobacteriales</taxon>
        <taxon>Flavobacteriaceae</taxon>
        <taxon>Flagellimonas</taxon>
    </lineage>
</organism>